<dbReference type="Proteomes" id="UP001151760">
    <property type="component" value="Unassembled WGS sequence"/>
</dbReference>
<reference evidence="2" key="2">
    <citation type="submission" date="2022-01" db="EMBL/GenBank/DDBJ databases">
        <authorList>
            <person name="Yamashiro T."/>
            <person name="Shiraishi A."/>
            <person name="Satake H."/>
            <person name="Nakayama K."/>
        </authorList>
    </citation>
    <scope>NUCLEOTIDE SEQUENCE</scope>
</reference>
<feature type="region of interest" description="Disordered" evidence="1">
    <location>
        <begin position="72"/>
        <end position="131"/>
    </location>
</feature>
<name>A0ABQ5CJ47_9ASTR</name>
<evidence type="ECO:0000256" key="1">
    <source>
        <dbReference type="SAM" id="MobiDB-lite"/>
    </source>
</evidence>
<comment type="caution">
    <text evidence="2">The sequence shown here is derived from an EMBL/GenBank/DDBJ whole genome shotgun (WGS) entry which is preliminary data.</text>
</comment>
<feature type="compositionally biased region" description="Polar residues" evidence="1">
    <location>
        <begin position="73"/>
        <end position="88"/>
    </location>
</feature>
<gene>
    <name evidence="2" type="ORF">Tco_0894831</name>
</gene>
<accession>A0ABQ5CJ47</accession>
<protein>
    <submittedName>
        <fullName evidence="2">Uncharacterized protein</fullName>
    </submittedName>
</protein>
<evidence type="ECO:0000313" key="2">
    <source>
        <dbReference type="EMBL" id="GJT24894.1"/>
    </source>
</evidence>
<reference evidence="2" key="1">
    <citation type="journal article" date="2022" name="Int. J. Mol. Sci.">
        <title>Draft Genome of Tanacetum Coccineum: Genomic Comparison of Closely Related Tanacetum-Family Plants.</title>
        <authorList>
            <person name="Yamashiro T."/>
            <person name="Shiraishi A."/>
            <person name="Nakayama K."/>
            <person name="Satake H."/>
        </authorList>
    </citation>
    <scope>NUCLEOTIDE SEQUENCE</scope>
</reference>
<proteinExistence type="predicted"/>
<organism evidence="2 3">
    <name type="scientific">Tanacetum coccineum</name>
    <dbReference type="NCBI Taxonomy" id="301880"/>
    <lineage>
        <taxon>Eukaryota</taxon>
        <taxon>Viridiplantae</taxon>
        <taxon>Streptophyta</taxon>
        <taxon>Embryophyta</taxon>
        <taxon>Tracheophyta</taxon>
        <taxon>Spermatophyta</taxon>
        <taxon>Magnoliopsida</taxon>
        <taxon>eudicotyledons</taxon>
        <taxon>Gunneridae</taxon>
        <taxon>Pentapetalae</taxon>
        <taxon>asterids</taxon>
        <taxon>campanulids</taxon>
        <taxon>Asterales</taxon>
        <taxon>Asteraceae</taxon>
        <taxon>Asteroideae</taxon>
        <taxon>Anthemideae</taxon>
        <taxon>Anthemidinae</taxon>
        <taxon>Tanacetum</taxon>
    </lineage>
</organism>
<keyword evidence="3" id="KW-1185">Reference proteome</keyword>
<feature type="compositionally biased region" description="Polar residues" evidence="1">
    <location>
        <begin position="109"/>
        <end position="123"/>
    </location>
</feature>
<feature type="compositionally biased region" description="Low complexity" evidence="1">
    <location>
        <begin position="89"/>
        <end position="106"/>
    </location>
</feature>
<dbReference type="EMBL" id="BQNB010014171">
    <property type="protein sequence ID" value="GJT24894.1"/>
    <property type="molecule type" value="Genomic_DNA"/>
</dbReference>
<sequence>MFCLWSRTLLRITVKIGYYEKKLAREAEEKRVVNTGNGVTKPVWTNANRINHSNNFVPRSVQLNTCRPKVNSVRPNLNTGRTNISSGRSKVNTVSPKVNSVSPKVNTVRPRQTVPNKTSNSLSPKRPQMDQFNQRRDFSKSYSSVRRPFAKSTAQMAHANAVMGSWGSAVKSSASYNWRNSRPNFNYNRTSTEEHEDFEEFNGGSVTFGGSKGYISGKGRIRVGNLDFDSVSFVKELGHFNLFSISQICDKQHKVLFTETECLVVSSDFKMPDENQILLKVPRHHNMYSFDMKTPSPAKGFACLIAKATSDESKLWHRRLGHIN</sequence>
<evidence type="ECO:0000313" key="3">
    <source>
        <dbReference type="Proteomes" id="UP001151760"/>
    </source>
</evidence>